<dbReference type="AlphaFoldDB" id="A0A8J7CDG2"/>
<protein>
    <submittedName>
        <fullName evidence="3">DUF547 domain-containing protein</fullName>
    </submittedName>
</protein>
<sequence>MSFKGWMAVVLVLGGAAALAGAPGSGDFPHDGWARVLEAYVDDQGLVDYKGLSVDRAGLDLYVDAIGRVSPENRPELFPTREDRLAYWINAYNALVFRGVLARGPEDESVWSGLVSGLNFFGLQKFTVGGRVMNLKSLEDDLIREPFLDPRVHAALNCASIGCPRLPREAFSAATLDEDLDAAMAEFVAGDLNVTVNHETKTVTLSKIFDWFEADFVRYEAESRGRTDGTVVDYINRYRVSGSAVPTGYRVKFRRYDKRINKQ</sequence>
<dbReference type="GO" id="GO:0009055">
    <property type="term" value="F:electron transfer activity"/>
    <property type="evidence" value="ECO:0007669"/>
    <property type="project" value="TreeGrafter"/>
</dbReference>
<keyword evidence="1" id="KW-0732">Signal</keyword>
<dbReference type="GO" id="GO:0045454">
    <property type="term" value="P:cell redox homeostasis"/>
    <property type="evidence" value="ECO:0007669"/>
    <property type="project" value="TreeGrafter"/>
</dbReference>
<organism evidence="3 4">
    <name type="scientific">Candidatus Polarisedimenticola svalbardensis</name>
    <dbReference type="NCBI Taxonomy" id="2886004"/>
    <lineage>
        <taxon>Bacteria</taxon>
        <taxon>Pseudomonadati</taxon>
        <taxon>Acidobacteriota</taxon>
        <taxon>Candidatus Polarisedimenticolia</taxon>
        <taxon>Candidatus Polarisedimenticolales</taxon>
        <taxon>Candidatus Polarisedimenticolaceae</taxon>
        <taxon>Candidatus Polarisedimenticola</taxon>
    </lineage>
</organism>
<evidence type="ECO:0000313" key="4">
    <source>
        <dbReference type="Proteomes" id="UP000648239"/>
    </source>
</evidence>
<dbReference type="PANTHER" id="PTHR34386:SF1">
    <property type="entry name" value="GLUTAREDOXIN-LIKE PROTEIN NRDH"/>
    <property type="match status" value="1"/>
</dbReference>
<evidence type="ECO:0000313" key="3">
    <source>
        <dbReference type="EMBL" id="MBD3868727.1"/>
    </source>
</evidence>
<name>A0A8J7CDG2_9BACT</name>
<feature type="domain" description="DUF547" evidence="2">
    <location>
        <begin position="80"/>
        <end position="188"/>
    </location>
</feature>
<accession>A0A8J7CDG2</accession>
<dbReference type="InterPro" id="IPR051548">
    <property type="entry name" value="Grx-like_ET"/>
</dbReference>
<dbReference type="Pfam" id="PF04784">
    <property type="entry name" value="DUF547"/>
    <property type="match status" value="1"/>
</dbReference>
<proteinExistence type="predicted"/>
<reference evidence="3 4" key="1">
    <citation type="submission" date="2020-08" db="EMBL/GenBank/DDBJ databases">
        <title>Acidobacteriota in marine sediments use diverse sulfur dissimilation pathways.</title>
        <authorList>
            <person name="Wasmund K."/>
        </authorList>
    </citation>
    <scope>NUCLEOTIDE SEQUENCE [LARGE SCALE GENOMIC DNA]</scope>
    <source>
        <strain evidence="3">MAG AM4</strain>
    </source>
</reference>
<gene>
    <name evidence="3" type="ORF">IFK94_11430</name>
</gene>
<evidence type="ECO:0000259" key="2">
    <source>
        <dbReference type="Pfam" id="PF04784"/>
    </source>
</evidence>
<dbReference type="InterPro" id="IPR006869">
    <property type="entry name" value="DUF547"/>
</dbReference>
<dbReference type="Proteomes" id="UP000648239">
    <property type="component" value="Unassembled WGS sequence"/>
</dbReference>
<dbReference type="PANTHER" id="PTHR34386">
    <property type="entry name" value="GLUTAREDOXIN"/>
    <property type="match status" value="1"/>
</dbReference>
<feature type="chain" id="PRO_5035244255" evidence="1">
    <location>
        <begin position="21"/>
        <end position="263"/>
    </location>
</feature>
<comment type="caution">
    <text evidence="3">The sequence shown here is derived from an EMBL/GenBank/DDBJ whole genome shotgun (WGS) entry which is preliminary data.</text>
</comment>
<feature type="signal peptide" evidence="1">
    <location>
        <begin position="1"/>
        <end position="20"/>
    </location>
</feature>
<evidence type="ECO:0000256" key="1">
    <source>
        <dbReference type="SAM" id="SignalP"/>
    </source>
</evidence>
<dbReference type="EMBL" id="JACXWD010000041">
    <property type="protein sequence ID" value="MBD3868727.1"/>
    <property type="molecule type" value="Genomic_DNA"/>
</dbReference>